<dbReference type="EMBL" id="JALJOR010000004">
    <property type="protein sequence ID" value="KAK9818028.1"/>
    <property type="molecule type" value="Genomic_DNA"/>
</dbReference>
<evidence type="ECO:0000313" key="3">
    <source>
        <dbReference type="Proteomes" id="UP001489004"/>
    </source>
</evidence>
<evidence type="ECO:0000256" key="1">
    <source>
        <dbReference type="SAM" id="MobiDB-lite"/>
    </source>
</evidence>
<dbReference type="Proteomes" id="UP001489004">
    <property type="component" value="Unassembled WGS sequence"/>
</dbReference>
<feature type="compositionally biased region" description="Basic residues" evidence="1">
    <location>
        <begin position="1"/>
        <end position="13"/>
    </location>
</feature>
<comment type="caution">
    <text evidence="2">The sequence shown here is derived from an EMBL/GenBank/DDBJ whole genome shotgun (WGS) entry which is preliminary data.</text>
</comment>
<keyword evidence="3" id="KW-1185">Reference proteome</keyword>
<feature type="region of interest" description="Disordered" evidence="1">
    <location>
        <begin position="1"/>
        <end position="51"/>
    </location>
</feature>
<proteinExistence type="predicted"/>
<protein>
    <submittedName>
        <fullName evidence="2">Uncharacterized protein</fullName>
    </submittedName>
</protein>
<sequence length="71" mass="7775">MGKRDPRSRRGKVFRGTSGKARPWRPRPAWRQMQPADQDAPIPIPFPPPSRQLYPPLGAGIDGIAGCAALT</sequence>
<reference evidence="2 3" key="1">
    <citation type="journal article" date="2024" name="Nat. Commun.">
        <title>Phylogenomics reveals the evolutionary origins of lichenization in chlorophyte algae.</title>
        <authorList>
            <person name="Puginier C."/>
            <person name="Libourel C."/>
            <person name="Otte J."/>
            <person name="Skaloud P."/>
            <person name="Haon M."/>
            <person name="Grisel S."/>
            <person name="Petersen M."/>
            <person name="Berrin J.G."/>
            <person name="Delaux P.M."/>
            <person name="Dal Grande F."/>
            <person name="Keller J."/>
        </authorList>
    </citation>
    <scope>NUCLEOTIDE SEQUENCE [LARGE SCALE GENOMIC DNA]</scope>
    <source>
        <strain evidence="2 3">SAG 2043</strain>
    </source>
</reference>
<organism evidence="2 3">
    <name type="scientific">[Myrmecia] bisecta</name>
    <dbReference type="NCBI Taxonomy" id="41462"/>
    <lineage>
        <taxon>Eukaryota</taxon>
        <taxon>Viridiplantae</taxon>
        <taxon>Chlorophyta</taxon>
        <taxon>core chlorophytes</taxon>
        <taxon>Trebouxiophyceae</taxon>
        <taxon>Trebouxiales</taxon>
        <taxon>Trebouxiaceae</taxon>
        <taxon>Myrmecia</taxon>
    </lineage>
</organism>
<name>A0AAW1Q6T6_9CHLO</name>
<feature type="compositionally biased region" description="Low complexity" evidence="1">
    <location>
        <begin position="27"/>
        <end position="41"/>
    </location>
</feature>
<evidence type="ECO:0000313" key="2">
    <source>
        <dbReference type="EMBL" id="KAK9818028.1"/>
    </source>
</evidence>
<gene>
    <name evidence="2" type="ORF">WJX72_005918</name>
</gene>
<accession>A0AAW1Q6T6</accession>
<dbReference type="AlphaFoldDB" id="A0AAW1Q6T6"/>